<dbReference type="PANTHER" id="PTHR36111">
    <property type="entry name" value="INNER MEMBRANE PROTEIN-RELATED"/>
    <property type="match status" value="1"/>
</dbReference>
<keyword evidence="3" id="KW-1185">Reference proteome</keyword>
<feature type="transmembrane region" description="Helical" evidence="1">
    <location>
        <begin position="56"/>
        <end position="74"/>
    </location>
</feature>
<evidence type="ECO:0000313" key="3">
    <source>
        <dbReference type="Proteomes" id="UP001165422"/>
    </source>
</evidence>
<organism evidence="2 3">
    <name type="scientific">Clostridium aromativorans</name>
    <dbReference type="NCBI Taxonomy" id="2836848"/>
    <lineage>
        <taxon>Bacteria</taxon>
        <taxon>Bacillati</taxon>
        <taxon>Bacillota</taxon>
        <taxon>Clostridia</taxon>
        <taxon>Eubacteriales</taxon>
        <taxon>Clostridiaceae</taxon>
        <taxon>Clostridium</taxon>
    </lineage>
</organism>
<feature type="transmembrane region" description="Helical" evidence="1">
    <location>
        <begin position="95"/>
        <end position="121"/>
    </location>
</feature>
<dbReference type="PANTHER" id="PTHR36111:SF2">
    <property type="entry name" value="INNER MEMBRANE PROTEIN"/>
    <property type="match status" value="1"/>
</dbReference>
<evidence type="ECO:0000313" key="2">
    <source>
        <dbReference type="EMBL" id="MCC9294353.1"/>
    </source>
</evidence>
<evidence type="ECO:0000256" key="1">
    <source>
        <dbReference type="SAM" id="Phobius"/>
    </source>
</evidence>
<name>A0ABS8N3J1_9CLOT</name>
<proteinExistence type="predicted"/>
<dbReference type="InterPro" id="IPR007563">
    <property type="entry name" value="DUF554"/>
</dbReference>
<dbReference type="RefSeq" id="WP_150357414.1">
    <property type="nucleotide sequence ID" value="NZ_JAJJPB010000004.1"/>
</dbReference>
<feature type="transmembrane region" description="Helical" evidence="1">
    <location>
        <begin position="6"/>
        <end position="25"/>
    </location>
</feature>
<comment type="caution">
    <text evidence="2">The sequence shown here is derived from an EMBL/GenBank/DDBJ whole genome shotgun (WGS) entry which is preliminary data.</text>
</comment>
<keyword evidence="1" id="KW-0812">Transmembrane</keyword>
<dbReference type="Proteomes" id="UP001165422">
    <property type="component" value="Unassembled WGS sequence"/>
</dbReference>
<feature type="transmembrane region" description="Helical" evidence="1">
    <location>
        <begin position="183"/>
        <end position="204"/>
    </location>
</feature>
<keyword evidence="1" id="KW-1133">Transmembrane helix</keyword>
<reference evidence="2" key="1">
    <citation type="submission" date="2021-11" db="EMBL/GenBank/DDBJ databases">
        <authorList>
            <person name="Qingchun L."/>
            <person name="Dong Z."/>
            <person name="Zongwei Q."/>
            <person name="Jia Z."/>
            <person name="Duotao L."/>
        </authorList>
    </citation>
    <scope>NUCLEOTIDE SEQUENCE</scope>
    <source>
        <strain evidence="2">WLY-B-L2</strain>
    </source>
</reference>
<protein>
    <submittedName>
        <fullName evidence="2">DUF554 domain-containing protein</fullName>
    </submittedName>
</protein>
<gene>
    <name evidence="2" type="ORF">LN736_05625</name>
</gene>
<accession>A0ABS8N3J1</accession>
<sequence>MIGVIVNTVAVIIGSIVGLLFKKGISKKVTDAVMVGIGLCTVYIGISGTLKGKNTLILIISIVIGTIIGTWIDIDKRINALGEWIGKRFRASSDNSISVAEGFVTASLLFCIGAMTIVGSLNAGLIGDNTMLFTKSVLDLISSTILSVSLGIGVLFSASFVFIFQGAIVLLAQFLQPILTNSAIGEITCTGSLMIIALGLNIIGVTKIKVANYLPAIIVTPILCWIVTLI</sequence>
<dbReference type="Pfam" id="PF04474">
    <property type="entry name" value="DUF554"/>
    <property type="match status" value="1"/>
</dbReference>
<feature type="transmembrane region" description="Helical" evidence="1">
    <location>
        <begin position="210"/>
        <end position="229"/>
    </location>
</feature>
<feature type="transmembrane region" description="Helical" evidence="1">
    <location>
        <begin position="32"/>
        <end position="50"/>
    </location>
</feature>
<keyword evidence="1" id="KW-0472">Membrane</keyword>
<dbReference type="EMBL" id="JAJJPB010000004">
    <property type="protein sequence ID" value="MCC9294353.1"/>
    <property type="molecule type" value="Genomic_DNA"/>
</dbReference>
<feature type="transmembrane region" description="Helical" evidence="1">
    <location>
        <begin position="141"/>
        <end position="171"/>
    </location>
</feature>